<name>A0A9P6NXX8_9BASI</name>
<reference evidence="2" key="1">
    <citation type="submission" date="2013-11" db="EMBL/GenBank/DDBJ databases">
        <title>Genome sequence of the fusiform rust pathogen reveals effectors for host alternation and coevolution with pine.</title>
        <authorList>
            <consortium name="DOE Joint Genome Institute"/>
            <person name="Smith K."/>
            <person name="Pendleton A."/>
            <person name="Kubisiak T."/>
            <person name="Anderson C."/>
            <person name="Salamov A."/>
            <person name="Aerts A."/>
            <person name="Riley R."/>
            <person name="Clum A."/>
            <person name="Lindquist E."/>
            <person name="Ence D."/>
            <person name="Campbell M."/>
            <person name="Kronenberg Z."/>
            <person name="Feau N."/>
            <person name="Dhillon B."/>
            <person name="Hamelin R."/>
            <person name="Burleigh J."/>
            <person name="Smith J."/>
            <person name="Yandell M."/>
            <person name="Nelson C."/>
            <person name="Grigoriev I."/>
            <person name="Davis J."/>
        </authorList>
    </citation>
    <scope>NUCLEOTIDE SEQUENCE</scope>
    <source>
        <strain evidence="2">G11</strain>
    </source>
</reference>
<proteinExistence type="predicted"/>
<keyword evidence="3" id="KW-1185">Reference proteome</keyword>
<feature type="compositionally biased region" description="Polar residues" evidence="1">
    <location>
        <begin position="103"/>
        <end position="119"/>
    </location>
</feature>
<dbReference type="OrthoDB" id="2500155at2759"/>
<gene>
    <name evidence="2" type="ORF">CROQUDRAFT_144839</name>
</gene>
<comment type="caution">
    <text evidence="2">The sequence shown here is derived from an EMBL/GenBank/DDBJ whole genome shotgun (WGS) entry which is preliminary data.</text>
</comment>
<accession>A0A9P6NXX8</accession>
<feature type="compositionally biased region" description="Low complexity" evidence="1">
    <location>
        <begin position="66"/>
        <end position="76"/>
    </location>
</feature>
<feature type="compositionally biased region" description="Basic and acidic residues" evidence="1">
    <location>
        <begin position="136"/>
        <end position="156"/>
    </location>
</feature>
<evidence type="ECO:0000313" key="3">
    <source>
        <dbReference type="Proteomes" id="UP000886653"/>
    </source>
</evidence>
<dbReference type="AlphaFoldDB" id="A0A9P6NXX8"/>
<dbReference type="Proteomes" id="UP000886653">
    <property type="component" value="Unassembled WGS sequence"/>
</dbReference>
<organism evidence="2 3">
    <name type="scientific">Cronartium quercuum f. sp. fusiforme G11</name>
    <dbReference type="NCBI Taxonomy" id="708437"/>
    <lineage>
        <taxon>Eukaryota</taxon>
        <taxon>Fungi</taxon>
        <taxon>Dikarya</taxon>
        <taxon>Basidiomycota</taxon>
        <taxon>Pucciniomycotina</taxon>
        <taxon>Pucciniomycetes</taxon>
        <taxon>Pucciniales</taxon>
        <taxon>Coleosporiaceae</taxon>
        <taxon>Cronartium</taxon>
    </lineage>
</organism>
<evidence type="ECO:0000313" key="2">
    <source>
        <dbReference type="EMBL" id="KAG0152447.1"/>
    </source>
</evidence>
<sequence length="162" mass="18246">MSCLFRKDRHPPRGVSCPFRIAVTFDKFRPADQQTWQVTELVLEHRNHNPQPGEYKPHSRKFQKGLAARSLLASSLERGQGPRAVQQGPSSQSSRPARLLPSSGIQTRSHSIDFQQASPSAIHLSRLIVKTGNEGGRAESGRSKRKRESSESENRNVKIRQR</sequence>
<dbReference type="EMBL" id="MU167208">
    <property type="protein sequence ID" value="KAG0152447.1"/>
    <property type="molecule type" value="Genomic_DNA"/>
</dbReference>
<evidence type="ECO:0000256" key="1">
    <source>
        <dbReference type="SAM" id="MobiDB-lite"/>
    </source>
</evidence>
<protein>
    <submittedName>
        <fullName evidence="2">Uncharacterized protein</fullName>
    </submittedName>
</protein>
<feature type="region of interest" description="Disordered" evidence="1">
    <location>
        <begin position="47"/>
        <end position="162"/>
    </location>
</feature>